<dbReference type="EMBL" id="CP126657">
    <property type="protein sequence ID" value="WJZ96162.1"/>
    <property type="molecule type" value="Genomic_DNA"/>
</dbReference>
<dbReference type="PANTHER" id="PTHR31225">
    <property type="entry name" value="OS04G0344100 PROTEIN-RELATED"/>
    <property type="match status" value="1"/>
</dbReference>
<protein>
    <recommendedName>
        <fullName evidence="1">Terpene synthase N-terminal domain-containing protein</fullName>
    </recommendedName>
</protein>
<gene>
    <name evidence="2" type="ORF">VitviT2T_014874</name>
</gene>
<accession>A0ABY9CL35</accession>
<dbReference type="InterPro" id="IPR050148">
    <property type="entry name" value="Terpene_synthase-like"/>
</dbReference>
<dbReference type="Proteomes" id="UP001227230">
    <property type="component" value="Chromosome 10"/>
</dbReference>
<dbReference type="Gene3D" id="1.50.10.130">
    <property type="entry name" value="Terpene synthase, N-terminal domain"/>
    <property type="match status" value="1"/>
</dbReference>
<reference evidence="2 3" key="1">
    <citation type="journal article" date="2023" name="Hortic Res">
        <title>The complete reference genome for grapevine (Vitis vinifera L.) genetics and breeding.</title>
        <authorList>
            <person name="Shi X."/>
            <person name="Cao S."/>
            <person name="Wang X."/>
            <person name="Huang S."/>
            <person name="Wang Y."/>
            <person name="Liu Z."/>
            <person name="Liu W."/>
            <person name="Leng X."/>
            <person name="Peng Y."/>
            <person name="Wang N."/>
            <person name="Wang Y."/>
            <person name="Ma Z."/>
            <person name="Xu X."/>
            <person name="Zhang F."/>
            <person name="Xue H."/>
            <person name="Zhong H."/>
            <person name="Wang Y."/>
            <person name="Zhang K."/>
            <person name="Velt A."/>
            <person name="Avia K."/>
            <person name="Holtgrawe D."/>
            <person name="Grimplet J."/>
            <person name="Matus J.T."/>
            <person name="Ware D."/>
            <person name="Wu X."/>
            <person name="Wang H."/>
            <person name="Liu C."/>
            <person name="Fang Y."/>
            <person name="Rustenholz C."/>
            <person name="Cheng Z."/>
            <person name="Xiao H."/>
            <person name="Zhou Y."/>
        </authorList>
    </citation>
    <scope>NUCLEOTIDE SEQUENCE [LARGE SCALE GENOMIC DNA]</scope>
    <source>
        <strain evidence="3">cv. Pinot noir / PN40024</strain>
        <tissue evidence="2">Leaf</tissue>
    </source>
</reference>
<keyword evidence="3" id="KW-1185">Reference proteome</keyword>
<dbReference type="PANTHER" id="PTHR31225:SF94">
    <property type="entry name" value="ALPHA-FARNESENE SYNTHASE"/>
    <property type="match status" value="1"/>
</dbReference>
<evidence type="ECO:0000259" key="1">
    <source>
        <dbReference type="Pfam" id="PF01397"/>
    </source>
</evidence>
<dbReference type="InterPro" id="IPR036965">
    <property type="entry name" value="Terpene_synth_N_sf"/>
</dbReference>
<evidence type="ECO:0000313" key="2">
    <source>
        <dbReference type="EMBL" id="WJZ96162.1"/>
    </source>
</evidence>
<sequence>MLSICLLIVEDEDPFVKLELIDNIKKLGLASLFELQIKQALDRMVSARCNNASIDGNLHATALWFRLLREHGYEVSQDMFTVFMDETNMFSRIEAYAQC</sequence>
<dbReference type="Pfam" id="PF01397">
    <property type="entry name" value="Terpene_synth"/>
    <property type="match status" value="1"/>
</dbReference>
<proteinExistence type="predicted"/>
<feature type="domain" description="Terpene synthase N-terminal" evidence="1">
    <location>
        <begin position="11"/>
        <end position="92"/>
    </location>
</feature>
<dbReference type="InterPro" id="IPR001906">
    <property type="entry name" value="Terpene_synth_N"/>
</dbReference>
<dbReference type="InterPro" id="IPR008930">
    <property type="entry name" value="Terpenoid_cyclase/PrenylTrfase"/>
</dbReference>
<organism evidence="2 3">
    <name type="scientific">Vitis vinifera</name>
    <name type="common">Grape</name>
    <dbReference type="NCBI Taxonomy" id="29760"/>
    <lineage>
        <taxon>Eukaryota</taxon>
        <taxon>Viridiplantae</taxon>
        <taxon>Streptophyta</taxon>
        <taxon>Embryophyta</taxon>
        <taxon>Tracheophyta</taxon>
        <taxon>Spermatophyta</taxon>
        <taxon>Magnoliopsida</taxon>
        <taxon>eudicotyledons</taxon>
        <taxon>Gunneridae</taxon>
        <taxon>Pentapetalae</taxon>
        <taxon>rosids</taxon>
        <taxon>Vitales</taxon>
        <taxon>Vitaceae</taxon>
        <taxon>Viteae</taxon>
        <taxon>Vitis</taxon>
    </lineage>
</organism>
<evidence type="ECO:0000313" key="3">
    <source>
        <dbReference type="Proteomes" id="UP001227230"/>
    </source>
</evidence>
<dbReference type="SUPFAM" id="SSF48239">
    <property type="entry name" value="Terpenoid cyclases/Protein prenyltransferases"/>
    <property type="match status" value="1"/>
</dbReference>
<name>A0ABY9CL35_VITVI</name>